<evidence type="ECO:0008006" key="3">
    <source>
        <dbReference type="Google" id="ProtNLM"/>
    </source>
</evidence>
<evidence type="ECO:0000313" key="2">
    <source>
        <dbReference type="Proteomes" id="UP000003136"/>
    </source>
</evidence>
<comment type="caution">
    <text evidence="1">The sequence shown here is derived from an EMBL/GenBank/DDBJ whole genome shotgun (WGS) entry which is preliminary data.</text>
</comment>
<accession>B7AW72</accession>
<dbReference type="Proteomes" id="UP000003136">
    <property type="component" value="Unassembled WGS sequence"/>
</dbReference>
<dbReference type="STRING" id="483218.BACPEC_02972"/>
<dbReference type="GO" id="GO:0007155">
    <property type="term" value="P:cell adhesion"/>
    <property type="evidence" value="ECO:0007669"/>
    <property type="project" value="InterPro"/>
</dbReference>
<dbReference type="EMBL" id="ABVQ01000037">
    <property type="protein sequence ID" value="EEC56463.1"/>
    <property type="molecule type" value="Genomic_DNA"/>
</dbReference>
<evidence type="ECO:0000313" key="1">
    <source>
        <dbReference type="EMBL" id="EEC56463.1"/>
    </source>
</evidence>
<reference evidence="1 2" key="1">
    <citation type="submission" date="2008-11" db="EMBL/GenBank/DDBJ databases">
        <title>Draft genome sequence of Bacteroides pectinophilus (ATCC 43243).</title>
        <authorList>
            <person name="Sudarsanam P."/>
            <person name="Ley R."/>
            <person name="Guruge J."/>
            <person name="Turnbaugh P.J."/>
            <person name="Mahowald M."/>
            <person name="Liep D."/>
            <person name="Gordon J."/>
        </authorList>
    </citation>
    <scope>NUCLEOTIDE SEQUENCE [LARGE SCALE GENOMIC DNA]</scope>
    <source>
        <strain evidence="1 2">ATCC 43243</strain>
    </source>
</reference>
<protein>
    <recommendedName>
        <fullName evidence="3">Flagellar hook-associated protein 2 C-terminal domain-containing protein</fullName>
    </recommendedName>
</protein>
<reference evidence="1 2" key="2">
    <citation type="submission" date="2008-11" db="EMBL/GenBank/DDBJ databases">
        <authorList>
            <person name="Fulton L."/>
            <person name="Clifton S."/>
            <person name="Fulton B."/>
            <person name="Xu J."/>
            <person name="Minx P."/>
            <person name="Pepin K.H."/>
            <person name="Johnson M."/>
            <person name="Bhonagiri V."/>
            <person name="Nash W.E."/>
            <person name="Mardis E.R."/>
            <person name="Wilson R.K."/>
        </authorList>
    </citation>
    <scope>NUCLEOTIDE SEQUENCE [LARGE SCALE GENOMIC DNA]</scope>
    <source>
        <strain evidence="1 2">ATCC 43243</strain>
    </source>
</reference>
<sequence>MQISSTLGLSSILDYMDSDNDNSIESVLTANSNYRTAILKQKLSGISSSSSDTAKAILNAADSASSSLDSLLNDTSEDAVADVQKFVSSYNAMVKNMSSQGGRINVAYLVELGKAFVDNEGKLAAIGITRSENGQLVVDTDKLKSSSLDSIKAAFSGNDSYASRISTDLASITKVTTATSSMSGTAYSQNYSSAATISDSTQSLMDSLFNSKA</sequence>
<gene>
    <name evidence="1" type="ORF">BACPEC_02972</name>
</gene>
<dbReference type="HOGENOM" id="CLU_1292300_0_0_9"/>
<name>B7AW72_9FIRM</name>
<proteinExistence type="predicted"/>
<dbReference type="GO" id="GO:0009288">
    <property type="term" value="C:bacterial-type flagellum"/>
    <property type="evidence" value="ECO:0007669"/>
    <property type="project" value="InterPro"/>
</dbReference>
<keyword evidence="2" id="KW-1185">Reference proteome</keyword>
<dbReference type="AlphaFoldDB" id="B7AW72"/>
<organism evidence="1 2">
    <name type="scientific">[Bacteroides] pectinophilus ATCC 43243</name>
    <dbReference type="NCBI Taxonomy" id="483218"/>
    <lineage>
        <taxon>Bacteria</taxon>
        <taxon>Bacillati</taxon>
        <taxon>Bacillota</taxon>
        <taxon>Clostridia</taxon>
        <taxon>Eubacteriales</taxon>
    </lineage>
</organism>